<protein>
    <recommendedName>
        <fullName evidence="5">Lipoprotein</fullName>
    </recommendedName>
</protein>
<evidence type="ECO:0000256" key="2">
    <source>
        <dbReference type="SAM" id="SignalP"/>
    </source>
</evidence>
<feature type="chain" id="PRO_5045512885" description="Lipoprotein" evidence="2">
    <location>
        <begin position="19"/>
        <end position="60"/>
    </location>
</feature>
<proteinExistence type="predicted"/>
<feature type="region of interest" description="Disordered" evidence="1">
    <location>
        <begin position="29"/>
        <end position="60"/>
    </location>
</feature>
<evidence type="ECO:0008006" key="5">
    <source>
        <dbReference type="Google" id="ProtNLM"/>
    </source>
</evidence>
<comment type="caution">
    <text evidence="3">The sequence shown here is derived from an EMBL/GenBank/DDBJ whole genome shotgun (WGS) entry which is preliminary data.</text>
</comment>
<feature type="signal peptide" evidence="2">
    <location>
        <begin position="1"/>
        <end position="18"/>
    </location>
</feature>
<sequence length="60" mass="6829">MKKRFVAFALLISTVVLSVTSGCVVRDGYGRGRHHDRGHNGYNNGYHDDRGHDHDGYNHY</sequence>
<dbReference type="EMBL" id="BAAAZC010000019">
    <property type="protein sequence ID" value="GAA3974015.1"/>
    <property type="molecule type" value="Genomic_DNA"/>
</dbReference>
<name>A0ABP7Q0B1_9SPHI</name>
<evidence type="ECO:0000256" key="1">
    <source>
        <dbReference type="SAM" id="MobiDB-lite"/>
    </source>
</evidence>
<dbReference type="RefSeq" id="WP_259087905.1">
    <property type="nucleotide sequence ID" value="NZ_BAAAZC010000019.1"/>
</dbReference>
<dbReference type="Proteomes" id="UP001500742">
    <property type="component" value="Unassembled WGS sequence"/>
</dbReference>
<gene>
    <name evidence="3" type="ORF">GCM10022210_25340</name>
</gene>
<organism evidence="3 4">
    <name type="scientific">Mucilaginibacter dorajii</name>
    <dbReference type="NCBI Taxonomy" id="692994"/>
    <lineage>
        <taxon>Bacteria</taxon>
        <taxon>Pseudomonadati</taxon>
        <taxon>Bacteroidota</taxon>
        <taxon>Sphingobacteriia</taxon>
        <taxon>Sphingobacteriales</taxon>
        <taxon>Sphingobacteriaceae</taxon>
        <taxon>Mucilaginibacter</taxon>
    </lineage>
</organism>
<feature type="compositionally biased region" description="Basic and acidic residues" evidence="1">
    <location>
        <begin position="46"/>
        <end position="60"/>
    </location>
</feature>
<accession>A0ABP7Q0B1</accession>
<keyword evidence="2" id="KW-0732">Signal</keyword>
<evidence type="ECO:0000313" key="4">
    <source>
        <dbReference type="Proteomes" id="UP001500742"/>
    </source>
</evidence>
<evidence type="ECO:0000313" key="3">
    <source>
        <dbReference type="EMBL" id="GAA3974015.1"/>
    </source>
</evidence>
<reference evidence="4" key="1">
    <citation type="journal article" date="2019" name="Int. J. Syst. Evol. Microbiol.">
        <title>The Global Catalogue of Microorganisms (GCM) 10K type strain sequencing project: providing services to taxonomists for standard genome sequencing and annotation.</title>
        <authorList>
            <consortium name="The Broad Institute Genomics Platform"/>
            <consortium name="The Broad Institute Genome Sequencing Center for Infectious Disease"/>
            <person name="Wu L."/>
            <person name="Ma J."/>
        </authorList>
    </citation>
    <scope>NUCLEOTIDE SEQUENCE [LARGE SCALE GENOMIC DNA]</scope>
    <source>
        <strain evidence="4">JCM 16601</strain>
    </source>
</reference>
<keyword evidence="4" id="KW-1185">Reference proteome</keyword>
<dbReference type="PROSITE" id="PS51257">
    <property type="entry name" value="PROKAR_LIPOPROTEIN"/>
    <property type="match status" value="1"/>
</dbReference>